<evidence type="ECO:0000256" key="4">
    <source>
        <dbReference type="ARBA" id="ARBA00023235"/>
    </source>
</evidence>
<protein>
    <recommendedName>
        <fullName evidence="2">phosphoglycerate mutase (2,3-diphosphoglycerate-dependent)</fullName>
        <ecNumber evidence="2">5.4.2.11</ecNumber>
    </recommendedName>
</protein>
<feature type="active site" description="Tele-phosphohistidine intermediate" evidence="5">
    <location>
        <position position="7"/>
    </location>
</feature>
<keyword evidence="3" id="KW-0324">Glycolysis</keyword>
<sequence length="201" mass="23187">MIYLVRHGESLSNITKRYSGITDVELSENGRDQALIAAMNLKDAHISNIFSSPLKRAFDTAKIISIENNFDINKIAVEKKLIEVNFGIFENMTWEEMRENHLEETEKWISLRHKYKFPQGESYEDIIKRVSGFFDKVPDNSVVVTHFGVIQSALLYLKIADDKDLWKYEISNCDIVVLNNNKFEKIIKCCPETASANDKSF</sequence>
<dbReference type="Pfam" id="PF00300">
    <property type="entry name" value="His_Phos_1"/>
    <property type="match status" value="1"/>
</dbReference>
<feature type="binding site" evidence="6">
    <location>
        <begin position="6"/>
        <end position="13"/>
    </location>
    <ligand>
        <name>substrate</name>
    </ligand>
</feature>
<dbReference type="GO" id="GO:0006096">
    <property type="term" value="P:glycolytic process"/>
    <property type="evidence" value="ECO:0007669"/>
    <property type="project" value="UniProtKB-KW"/>
</dbReference>
<organism evidence="7 8">
    <name type="scientific">Sedimentibacter saalensis</name>
    <dbReference type="NCBI Taxonomy" id="130788"/>
    <lineage>
        <taxon>Bacteria</taxon>
        <taxon>Bacillati</taxon>
        <taxon>Bacillota</taxon>
        <taxon>Tissierellia</taxon>
        <taxon>Sedimentibacter</taxon>
    </lineage>
</organism>
<feature type="binding site" evidence="6">
    <location>
        <position position="56"/>
    </location>
    <ligand>
        <name>substrate</name>
    </ligand>
</feature>
<evidence type="ECO:0000313" key="8">
    <source>
        <dbReference type="Proteomes" id="UP000315343"/>
    </source>
</evidence>
<accession>A0A562JHN1</accession>
<evidence type="ECO:0000256" key="1">
    <source>
        <dbReference type="ARBA" id="ARBA00006717"/>
    </source>
</evidence>
<dbReference type="EMBL" id="VLKH01000002">
    <property type="protein sequence ID" value="TWH82503.1"/>
    <property type="molecule type" value="Genomic_DNA"/>
</dbReference>
<proteinExistence type="inferred from homology"/>
<dbReference type="PROSITE" id="PS00175">
    <property type="entry name" value="PG_MUTASE"/>
    <property type="match status" value="1"/>
</dbReference>
<dbReference type="EC" id="5.4.2.11" evidence="2"/>
<evidence type="ECO:0000256" key="2">
    <source>
        <dbReference type="ARBA" id="ARBA00012028"/>
    </source>
</evidence>
<evidence type="ECO:0000256" key="5">
    <source>
        <dbReference type="PIRSR" id="PIRSR613078-1"/>
    </source>
</evidence>
<keyword evidence="8" id="KW-1185">Reference proteome</keyword>
<feature type="active site" description="Proton donor/acceptor" evidence="5">
    <location>
        <position position="83"/>
    </location>
</feature>
<comment type="caution">
    <text evidence="7">The sequence shown here is derived from an EMBL/GenBank/DDBJ whole genome shotgun (WGS) entry which is preliminary data.</text>
</comment>
<dbReference type="AlphaFoldDB" id="A0A562JHN1"/>
<dbReference type="CDD" id="cd07067">
    <property type="entry name" value="HP_PGM_like"/>
    <property type="match status" value="1"/>
</dbReference>
<dbReference type="PANTHER" id="PTHR11931">
    <property type="entry name" value="PHOSPHOGLYCERATE MUTASE"/>
    <property type="match status" value="1"/>
</dbReference>
<dbReference type="InterPro" id="IPR013078">
    <property type="entry name" value="His_Pase_superF_clade-1"/>
</dbReference>
<dbReference type="InterPro" id="IPR029033">
    <property type="entry name" value="His_PPase_superfam"/>
</dbReference>
<reference evidence="7 8" key="1">
    <citation type="submission" date="2019-07" db="EMBL/GenBank/DDBJ databases">
        <title>Genomic Encyclopedia of Type Strains, Phase I: the one thousand microbial genomes (KMG-I) project.</title>
        <authorList>
            <person name="Kyrpides N."/>
        </authorList>
    </citation>
    <scope>NUCLEOTIDE SEQUENCE [LARGE SCALE GENOMIC DNA]</scope>
    <source>
        <strain evidence="7 8">DSM 13558</strain>
    </source>
</reference>
<dbReference type="InterPro" id="IPR001345">
    <property type="entry name" value="PG/BPGM_mutase_AS"/>
</dbReference>
<evidence type="ECO:0000313" key="7">
    <source>
        <dbReference type="EMBL" id="TWH82503.1"/>
    </source>
</evidence>
<dbReference type="SUPFAM" id="SSF53254">
    <property type="entry name" value="Phosphoglycerate mutase-like"/>
    <property type="match status" value="1"/>
</dbReference>
<name>A0A562JHN1_9FIRM</name>
<keyword evidence="4" id="KW-0413">Isomerase</keyword>
<gene>
    <name evidence="7" type="ORF">LY60_00803</name>
</gene>
<evidence type="ECO:0000256" key="6">
    <source>
        <dbReference type="PIRSR" id="PIRSR613078-2"/>
    </source>
</evidence>
<dbReference type="SMART" id="SM00855">
    <property type="entry name" value="PGAM"/>
    <property type="match status" value="1"/>
</dbReference>
<dbReference type="OrthoDB" id="7925971at2"/>
<dbReference type="RefSeq" id="WP_145080266.1">
    <property type="nucleotide sequence ID" value="NZ_JAYFNS010000006.1"/>
</dbReference>
<evidence type="ECO:0000256" key="3">
    <source>
        <dbReference type="ARBA" id="ARBA00023152"/>
    </source>
</evidence>
<dbReference type="Gene3D" id="3.40.50.1240">
    <property type="entry name" value="Phosphoglycerate mutase-like"/>
    <property type="match status" value="1"/>
</dbReference>
<dbReference type="Proteomes" id="UP000315343">
    <property type="component" value="Unassembled WGS sequence"/>
</dbReference>
<dbReference type="GO" id="GO:0004619">
    <property type="term" value="F:phosphoglycerate mutase activity"/>
    <property type="evidence" value="ECO:0007669"/>
    <property type="project" value="UniProtKB-EC"/>
</dbReference>
<comment type="similarity">
    <text evidence="1">Belongs to the phosphoglycerate mutase family. BPG-dependent PGAM subfamily.</text>
</comment>
<dbReference type="InterPro" id="IPR005952">
    <property type="entry name" value="Phosphogly_mut1"/>
</dbReference>